<sequence>MDDSKFGKRDKRGHWRPDGVLTPAPVFVLPPSPLKFLKWLPNYFFPWNAFFMVTAAIFWFFLTPGTETTRTFSAGWIALVFARNLAAFFIFYGVIELRLYKLRRQESRFKYNPNFPADKKNTAFLFGSQAYDSIIRGVGTGVTIWTAIEVVTLWAFSNDYVPMATFRDNPVWLALIVLFVPVFHEAYFFAIHRALHIPALYRLVHSVHHNSVNPSPWSSLAMHPVEHLLFFGEALIHLVIFSHPLVAIYNLHSLALGAVVGHVGFDKIEAGEEGGLDTHAYAHYLHHKYFEVNYADGLIPFDKWFGTWHDGTRDGDEAMNARWQKKMERENARKAAREGNQA</sequence>
<organism evidence="7 8">
    <name type="scientific">Rhizobium metallidurans</name>
    <dbReference type="NCBI Taxonomy" id="1265931"/>
    <lineage>
        <taxon>Bacteria</taxon>
        <taxon>Pseudomonadati</taxon>
        <taxon>Pseudomonadota</taxon>
        <taxon>Alphaproteobacteria</taxon>
        <taxon>Hyphomicrobiales</taxon>
        <taxon>Rhizobiaceae</taxon>
        <taxon>Rhizobium/Agrobacterium group</taxon>
        <taxon>Rhizobium</taxon>
    </lineage>
</organism>
<dbReference type="InterPro" id="IPR050307">
    <property type="entry name" value="Sterol_Desaturase_Related"/>
</dbReference>
<comment type="caution">
    <text evidence="7">The sequence shown here is derived from an EMBL/GenBank/DDBJ whole genome shotgun (WGS) entry which is preliminary data.</text>
</comment>
<evidence type="ECO:0000256" key="1">
    <source>
        <dbReference type="ARBA" id="ARBA00004370"/>
    </source>
</evidence>
<dbReference type="Proteomes" id="UP000582090">
    <property type="component" value="Unassembled WGS sequence"/>
</dbReference>
<keyword evidence="8" id="KW-1185">Reference proteome</keyword>
<feature type="transmembrane region" description="Helical" evidence="5">
    <location>
        <begin position="43"/>
        <end position="62"/>
    </location>
</feature>
<accession>A0A7W6G9K3</accession>
<gene>
    <name evidence="7" type="ORF">GGQ67_000598</name>
</gene>
<evidence type="ECO:0000259" key="6">
    <source>
        <dbReference type="Pfam" id="PF04116"/>
    </source>
</evidence>
<feature type="transmembrane region" description="Helical" evidence="5">
    <location>
        <begin position="134"/>
        <end position="156"/>
    </location>
</feature>
<dbReference type="RefSeq" id="WP_183898673.1">
    <property type="nucleotide sequence ID" value="NZ_JACIDW010000001.1"/>
</dbReference>
<reference evidence="7 8" key="1">
    <citation type="submission" date="2020-08" db="EMBL/GenBank/DDBJ databases">
        <title>Genomic Encyclopedia of Type Strains, Phase IV (KMG-IV): sequencing the most valuable type-strain genomes for metagenomic binning, comparative biology and taxonomic classification.</title>
        <authorList>
            <person name="Goeker M."/>
        </authorList>
    </citation>
    <scope>NUCLEOTIDE SEQUENCE [LARGE SCALE GENOMIC DNA]</scope>
    <source>
        <strain evidence="7 8">DSM 26575</strain>
    </source>
</reference>
<evidence type="ECO:0000313" key="7">
    <source>
        <dbReference type="EMBL" id="MBB3962980.1"/>
    </source>
</evidence>
<evidence type="ECO:0000313" key="8">
    <source>
        <dbReference type="Proteomes" id="UP000582090"/>
    </source>
</evidence>
<comment type="subcellular location">
    <subcellularLocation>
        <location evidence="1">Membrane</location>
    </subcellularLocation>
</comment>
<dbReference type="GO" id="GO:0008610">
    <property type="term" value="P:lipid biosynthetic process"/>
    <property type="evidence" value="ECO:0007669"/>
    <property type="project" value="InterPro"/>
</dbReference>
<dbReference type="GO" id="GO:0016491">
    <property type="term" value="F:oxidoreductase activity"/>
    <property type="evidence" value="ECO:0007669"/>
    <property type="project" value="InterPro"/>
</dbReference>
<keyword evidence="2 5" id="KW-0812">Transmembrane</keyword>
<evidence type="ECO:0000256" key="3">
    <source>
        <dbReference type="ARBA" id="ARBA00022989"/>
    </source>
</evidence>
<feature type="domain" description="Fatty acid hydroxylase" evidence="6">
    <location>
        <begin position="178"/>
        <end position="307"/>
    </location>
</feature>
<dbReference type="GO" id="GO:0005506">
    <property type="term" value="F:iron ion binding"/>
    <property type="evidence" value="ECO:0007669"/>
    <property type="project" value="InterPro"/>
</dbReference>
<dbReference type="EMBL" id="JACIDW010000001">
    <property type="protein sequence ID" value="MBB3962980.1"/>
    <property type="molecule type" value="Genomic_DNA"/>
</dbReference>
<dbReference type="AlphaFoldDB" id="A0A7W6G9K3"/>
<dbReference type="Pfam" id="PF04116">
    <property type="entry name" value="FA_hydroxylase"/>
    <property type="match status" value="1"/>
</dbReference>
<keyword evidence="4 5" id="KW-0472">Membrane</keyword>
<feature type="transmembrane region" description="Helical" evidence="5">
    <location>
        <begin position="74"/>
        <end position="95"/>
    </location>
</feature>
<dbReference type="GO" id="GO:0016020">
    <property type="term" value="C:membrane"/>
    <property type="evidence" value="ECO:0007669"/>
    <property type="project" value="UniProtKB-SubCell"/>
</dbReference>
<proteinExistence type="predicted"/>
<evidence type="ECO:0000256" key="5">
    <source>
        <dbReference type="SAM" id="Phobius"/>
    </source>
</evidence>
<evidence type="ECO:0000256" key="4">
    <source>
        <dbReference type="ARBA" id="ARBA00023136"/>
    </source>
</evidence>
<protein>
    <submittedName>
        <fullName evidence="7">Sterol desaturase/sphingolipid hydroxylase (Fatty acid hydroxylase superfamily)</fullName>
    </submittedName>
</protein>
<name>A0A7W6G9K3_9HYPH</name>
<dbReference type="InterPro" id="IPR006694">
    <property type="entry name" value="Fatty_acid_hydroxylase"/>
</dbReference>
<dbReference type="PANTHER" id="PTHR11863">
    <property type="entry name" value="STEROL DESATURASE"/>
    <property type="match status" value="1"/>
</dbReference>
<keyword evidence="3 5" id="KW-1133">Transmembrane helix</keyword>
<evidence type="ECO:0000256" key="2">
    <source>
        <dbReference type="ARBA" id="ARBA00022692"/>
    </source>
</evidence>
<feature type="transmembrane region" description="Helical" evidence="5">
    <location>
        <begin position="171"/>
        <end position="190"/>
    </location>
</feature>